<evidence type="ECO:0000313" key="3">
    <source>
        <dbReference type="Proteomes" id="UP000038010"/>
    </source>
</evidence>
<evidence type="ECO:0000313" key="2">
    <source>
        <dbReference type="EMBL" id="KPI38563.1"/>
    </source>
</evidence>
<dbReference type="CDD" id="cd14797">
    <property type="entry name" value="DUF302"/>
    <property type="match status" value="1"/>
</dbReference>
<dbReference type="VEuPathDB" id="FungiDB:AB675_4106"/>
<dbReference type="AlphaFoldDB" id="A0A0N1H7D5"/>
<comment type="caution">
    <text evidence="2">The sequence shown here is derived from an EMBL/GenBank/DDBJ whole genome shotgun (WGS) entry which is preliminary data.</text>
</comment>
<gene>
    <name evidence="2" type="ORF">AB675_4106</name>
</gene>
<protein>
    <recommendedName>
        <fullName evidence="1">DUF302 domain-containing protein</fullName>
    </recommendedName>
</protein>
<dbReference type="EMBL" id="LFJN01000018">
    <property type="protein sequence ID" value="KPI38563.1"/>
    <property type="molecule type" value="Genomic_DNA"/>
</dbReference>
<dbReference type="OrthoDB" id="5190258at2759"/>
<reference evidence="2 3" key="1">
    <citation type="submission" date="2015-06" db="EMBL/GenBank/DDBJ databases">
        <title>Draft genome of the ant-associated black yeast Phialophora attae CBS 131958.</title>
        <authorList>
            <person name="Moreno L.F."/>
            <person name="Stielow B.J."/>
            <person name="de Hoog S."/>
            <person name="Vicente V.A."/>
            <person name="Weiss V.A."/>
            <person name="de Vries M."/>
            <person name="Cruz L.M."/>
            <person name="Souza E.M."/>
        </authorList>
    </citation>
    <scope>NUCLEOTIDE SEQUENCE [LARGE SCALE GENOMIC DNA]</scope>
    <source>
        <strain evidence="2 3">CBS 131958</strain>
    </source>
</reference>
<feature type="domain" description="DUF302" evidence="1">
    <location>
        <begin position="92"/>
        <end position="133"/>
    </location>
</feature>
<keyword evidence="3" id="KW-1185">Reference proteome</keyword>
<accession>A0A0N1H7D5</accession>
<dbReference type="Pfam" id="PF03625">
    <property type="entry name" value="DUF302"/>
    <property type="match status" value="1"/>
</dbReference>
<dbReference type="RefSeq" id="XP_017998526.1">
    <property type="nucleotide sequence ID" value="XM_018144221.1"/>
</dbReference>
<organism evidence="2 3">
    <name type="scientific">Cyphellophora attinorum</name>
    <dbReference type="NCBI Taxonomy" id="1664694"/>
    <lineage>
        <taxon>Eukaryota</taxon>
        <taxon>Fungi</taxon>
        <taxon>Dikarya</taxon>
        <taxon>Ascomycota</taxon>
        <taxon>Pezizomycotina</taxon>
        <taxon>Eurotiomycetes</taxon>
        <taxon>Chaetothyriomycetidae</taxon>
        <taxon>Chaetothyriales</taxon>
        <taxon>Cyphellophoraceae</taxon>
        <taxon>Cyphellophora</taxon>
    </lineage>
</organism>
<dbReference type="Gene3D" id="3.30.310.70">
    <property type="entry name" value="TT1751-like domain"/>
    <property type="match status" value="1"/>
</dbReference>
<proteinExistence type="predicted"/>
<dbReference type="InterPro" id="IPR035923">
    <property type="entry name" value="TT1751-like_sf"/>
</dbReference>
<dbReference type="Proteomes" id="UP000038010">
    <property type="component" value="Unassembled WGS sequence"/>
</dbReference>
<dbReference type="SUPFAM" id="SSF103247">
    <property type="entry name" value="TT1751-like"/>
    <property type="match status" value="1"/>
</dbReference>
<dbReference type="GeneID" id="28736101"/>
<dbReference type="InterPro" id="IPR005180">
    <property type="entry name" value="DUF302"/>
</dbReference>
<evidence type="ECO:0000259" key="1">
    <source>
        <dbReference type="Pfam" id="PF03625"/>
    </source>
</evidence>
<sequence>MAATTPHTHTITRNITTLTHPYDLILSRIHASLGNTTLLPPLQSLAKTSTPLEPYIASVVGPHDFIIFQKYDWHPLLASPGQNSPGLKACRIIFGNPLVAKTMVREDVKAGLFAPVSMLVQEIENGGGVSVMWDLPSSLINWAGTVKGEKGEALEKASKVLDGKMKRFIEDLGTAEEEWEGVIREWKENGGGKGREEL</sequence>
<name>A0A0N1H7D5_9EURO</name>